<dbReference type="EMBL" id="JAJVCN010000001">
    <property type="protein sequence ID" value="MCE7001971.1"/>
    <property type="molecule type" value="Genomic_DNA"/>
</dbReference>
<reference evidence="1 2" key="1">
    <citation type="submission" date="2021-12" db="EMBL/GenBank/DDBJ databases">
        <title>Genome sequence of Kibdelosporangium philippinense ATCC 49844.</title>
        <authorList>
            <person name="Fedorov E.A."/>
            <person name="Omeragic M."/>
            <person name="Shalygina K.F."/>
            <person name="Maclea K.S."/>
        </authorList>
    </citation>
    <scope>NUCLEOTIDE SEQUENCE [LARGE SCALE GENOMIC DNA]</scope>
    <source>
        <strain evidence="1 2">ATCC 49844</strain>
    </source>
</reference>
<keyword evidence="2" id="KW-1185">Reference proteome</keyword>
<gene>
    <name evidence="1" type="ORF">LWC34_03865</name>
</gene>
<accession>A0ABS8Z208</accession>
<organism evidence="1 2">
    <name type="scientific">Kibdelosporangium philippinense</name>
    <dbReference type="NCBI Taxonomy" id="211113"/>
    <lineage>
        <taxon>Bacteria</taxon>
        <taxon>Bacillati</taxon>
        <taxon>Actinomycetota</taxon>
        <taxon>Actinomycetes</taxon>
        <taxon>Pseudonocardiales</taxon>
        <taxon>Pseudonocardiaceae</taxon>
        <taxon>Kibdelosporangium</taxon>
    </lineage>
</organism>
<sequence length="67" mass="7589">MITTRRVAEPFSYKSARALFAGTGREVRVNLAVRRTPRPHVTIRYLEPEFTTLFLNGLRGAVVVKSN</sequence>
<dbReference type="RefSeq" id="WP_233723015.1">
    <property type="nucleotide sequence ID" value="NZ_JAJVCN010000001.1"/>
</dbReference>
<evidence type="ECO:0000313" key="2">
    <source>
        <dbReference type="Proteomes" id="UP001521150"/>
    </source>
</evidence>
<evidence type="ECO:0000313" key="1">
    <source>
        <dbReference type="EMBL" id="MCE7001971.1"/>
    </source>
</evidence>
<proteinExistence type="predicted"/>
<comment type="caution">
    <text evidence="1">The sequence shown here is derived from an EMBL/GenBank/DDBJ whole genome shotgun (WGS) entry which is preliminary data.</text>
</comment>
<name>A0ABS8Z208_9PSEU</name>
<dbReference type="Proteomes" id="UP001521150">
    <property type="component" value="Unassembled WGS sequence"/>
</dbReference>
<evidence type="ECO:0008006" key="3">
    <source>
        <dbReference type="Google" id="ProtNLM"/>
    </source>
</evidence>
<protein>
    <recommendedName>
        <fullName evidence="3">DUF397 domain-containing protein</fullName>
    </recommendedName>
</protein>